<evidence type="ECO:0000313" key="2">
    <source>
        <dbReference type="EMBL" id="HGZ79236.1"/>
    </source>
</evidence>
<dbReference type="InterPro" id="IPR013785">
    <property type="entry name" value="Aldolase_TIM"/>
</dbReference>
<name>A0A832I690_9THEM</name>
<dbReference type="EMBL" id="DTKQ01000036">
    <property type="protein sequence ID" value="HGZ79236.1"/>
    <property type="molecule type" value="Genomic_DNA"/>
</dbReference>
<evidence type="ECO:0000256" key="1">
    <source>
        <dbReference type="ARBA" id="ARBA00005007"/>
    </source>
</evidence>
<dbReference type="PIRSF" id="PIRSF009264">
    <property type="entry name" value="TagBP_ald_AgaZ"/>
    <property type="match status" value="1"/>
</dbReference>
<sequence length="421" mass="47989">MEKLDLLEFFRELKEQRKAVVSVCTANWFVLDSVMKFQKEKDTLVIIESTSNQVNHRGGYSGLTPFDFRKKVLSLAEKNGVQTQKLIIGADHAGPWPWVSLSANEAMEEAKKLVSACVRAGYKKIHIDTSYKLANDVIYDKSIVARRQAELCYVAEQAHKDVSHEDPVRPVYVLGTDVPPPGGSLGAGSKHTFTAEELLEDLDITRREFLKLGLKDAWGRVVAYVVNTGADFTSFDVTPYESDKFGQLRSLLLAEPFVFEAHSTDYQRLETLVRMVNDGFGVLKVGPELTFRFREAVFALCDIEEETIEPQDRSHLVETILSQMRVNPKYWKNYYRGDEVELKFSLYDRIRYYWSDETVQTALKKLLTNLCGLRVPASLIHQHLPDVVEDISGTVVIDPFKLIESKIRLSLEKYYRACENA</sequence>
<dbReference type="PANTHER" id="PTHR32502:SF2">
    <property type="entry name" value="D-TAGATOSE-1,6-BISPHOSPHATE ALDOLASE SUBUNIT KBAZ"/>
    <property type="match status" value="1"/>
</dbReference>
<dbReference type="AlphaFoldDB" id="A0A832I690"/>
<reference evidence="2" key="1">
    <citation type="journal article" date="2020" name="mSystems">
        <title>Genome- and Community-Level Interaction Insights into Carbon Utilization and Element Cycling Functions of Hydrothermarchaeota in Hydrothermal Sediment.</title>
        <authorList>
            <person name="Zhou Z."/>
            <person name="Liu Y."/>
            <person name="Xu W."/>
            <person name="Pan J."/>
            <person name="Luo Z.H."/>
            <person name="Li M."/>
        </authorList>
    </citation>
    <scope>NUCLEOTIDE SEQUENCE [LARGE SCALE GENOMIC DNA]</scope>
    <source>
        <strain evidence="2">SpSt-86</strain>
    </source>
</reference>
<dbReference type="Gene3D" id="3.20.20.70">
    <property type="entry name" value="Aldolase class I"/>
    <property type="match status" value="1"/>
</dbReference>
<dbReference type="InterPro" id="IPR012062">
    <property type="entry name" value="GatZ/KbaZ-like"/>
</dbReference>
<dbReference type="Pfam" id="PF08013">
    <property type="entry name" value="GatZ_KbaZ-like"/>
    <property type="match status" value="1"/>
</dbReference>
<dbReference type="GO" id="GO:0009401">
    <property type="term" value="P:phosphoenolpyruvate-dependent sugar phosphotransferase system"/>
    <property type="evidence" value="ECO:0007669"/>
    <property type="project" value="TreeGrafter"/>
</dbReference>
<dbReference type="Gene3D" id="1.10.400.20">
    <property type="entry name" value="putative tagatose 6-phosphate kinase domain like"/>
    <property type="match status" value="1"/>
</dbReference>
<gene>
    <name evidence="2" type="ORF">ENW55_04550</name>
</gene>
<accession>A0A832I690</accession>
<dbReference type="GO" id="GO:0005975">
    <property type="term" value="P:carbohydrate metabolic process"/>
    <property type="evidence" value="ECO:0007669"/>
    <property type="project" value="InterPro"/>
</dbReference>
<proteinExistence type="predicted"/>
<organism evidence="2">
    <name type="scientific">Pseudothermotoga hypogea</name>
    <dbReference type="NCBI Taxonomy" id="57487"/>
    <lineage>
        <taxon>Bacteria</taxon>
        <taxon>Thermotogati</taxon>
        <taxon>Thermotogota</taxon>
        <taxon>Thermotogae</taxon>
        <taxon>Thermotogales</taxon>
        <taxon>Thermotogaceae</taxon>
        <taxon>Pseudothermotoga</taxon>
    </lineage>
</organism>
<dbReference type="GO" id="GO:0005886">
    <property type="term" value="C:plasma membrane"/>
    <property type="evidence" value="ECO:0007669"/>
    <property type="project" value="TreeGrafter"/>
</dbReference>
<protein>
    <submittedName>
        <fullName evidence="2">Tagatose-bisphosphate aldolase</fullName>
    </submittedName>
</protein>
<comment type="caution">
    <text evidence="2">The sequence shown here is derived from an EMBL/GenBank/DDBJ whole genome shotgun (WGS) entry which is preliminary data.</text>
</comment>
<dbReference type="SUPFAM" id="SSF51569">
    <property type="entry name" value="Aldolase"/>
    <property type="match status" value="1"/>
</dbReference>
<comment type="pathway">
    <text evidence="1">Carbohydrate metabolism.</text>
</comment>
<dbReference type="InterPro" id="IPR050303">
    <property type="entry name" value="GatZ_KbaZ_carbometab"/>
</dbReference>
<dbReference type="PANTHER" id="PTHR32502">
    <property type="entry name" value="N-ACETYLGALACTOSAMINE PERMEASE II COMPONENT-RELATED"/>
    <property type="match status" value="1"/>
</dbReference>